<name>A0AAE0BL28_9CHLO</name>
<comment type="caution">
    <text evidence="2">The sequence shown here is derived from an EMBL/GenBank/DDBJ whole genome shotgun (WGS) entry which is preliminary data.</text>
</comment>
<organism evidence="2 3">
    <name type="scientific">Cymbomonas tetramitiformis</name>
    <dbReference type="NCBI Taxonomy" id="36881"/>
    <lineage>
        <taxon>Eukaryota</taxon>
        <taxon>Viridiplantae</taxon>
        <taxon>Chlorophyta</taxon>
        <taxon>Pyramimonadophyceae</taxon>
        <taxon>Pyramimonadales</taxon>
        <taxon>Pyramimonadaceae</taxon>
        <taxon>Cymbomonas</taxon>
    </lineage>
</organism>
<dbReference type="EMBL" id="LGRX02034192">
    <property type="protein sequence ID" value="KAK3238501.1"/>
    <property type="molecule type" value="Genomic_DNA"/>
</dbReference>
<feature type="region of interest" description="Disordered" evidence="1">
    <location>
        <begin position="404"/>
        <end position="425"/>
    </location>
</feature>
<evidence type="ECO:0000256" key="1">
    <source>
        <dbReference type="SAM" id="MobiDB-lite"/>
    </source>
</evidence>
<dbReference type="Proteomes" id="UP001190700">
    <property type="component" value="Unassembled WGS sequence"/>
</dbReference>
<evidence type="ECO:0000313" key="2">
    <source>
        <dbReference type="EMBL" id="KAK3238501.1"/>
    </source>
</evidence>
<evidence type="ECO:0000313" key="3">
    <source>
        <dbReference type="Proteomes" id="UP001190700"/>
    </source>
</evidence>
<accession>A0AAE0BL28</accession>
<reference evidence="2 3" key="1">
    <citation type="journal article" date="2015" name="Genome Biol. Evol.">
        <title>Comparative Genomics of a Bacterivorous Green Alga Reveals Evolutionary Causalities and Consequences of Phago-Mixotrophic Mode of Nutrition.</title>
        <authorList>
            <person name="Burns J.A."/>
            <person name="Paasch A."/>
            <person name="Narechania A."/>
            <person name="Kim E."/>
        </authorList>
    </citation>
    <scope>NUCLEOTIDE SEQUENCE [LARGE SCALE GENOMIC DNA]</scope>
    <source>
        <strain evidence="2 3">PLY_AMNH</strain>
    </source>
</reference>
<feature type="compositionally biased region" description="Acidic residues" evidence="1">
    <location>
        <begin position="350"/>
        <end position="366"/>
    </location>
</feature>
<protein>
    <submittedName>
        <fullName evidence="2">Uncharacterized protein</fullName>
    </submittedName>
</protein>
<keyword evidence="3" id="KW-1185">Reference proteome</keyword>
<gene>
    <name evidence="2" type="ORF">CYMTET_51491</name>
</gene>
<proteinExistence type="predicted"/>
<dbReference type="AlphaFoldDB" id="A0AAE0BL28"/>
<feature type="region of interest" description="Disordered" evidence="1">
    <location>
        <begin position="350"/>
        <end position="373"/>
    </location>
</feature>
<sequence length="562" mass="63435">MGGIDLQAAVKEAKHSAFKDPSKYCRDMCGRRHNLEELREQRFKAVMKGMSWMRKFLQKDKYAALHDIGDDAPSIFFEVWYTSADSRIRVRARGIAVELLVEYVRGKKKQFDKAMRKHKDEGAGAAGGARGKSKAEVEPGGSRREKTAKAAKASKAGKGKHDNADGGDDDLSIDNFFEYMFLIRSAHEMELEGEEDVCPVLMHMADETYKRLNLRNTDALFGTDVEALPARSTDTWLLLLMRILIMEFNKIIYMGKWPISWGLKEALLALKQVELSPPPYEKFPDFHDSVYLATHIVFAFSAYSSIKTTESECKWLYDYCRVALRYWMRNDRRNRKMEVREARALAELELEQENKTEEEDAAEAVGEEARSGDVEGAQASEVSLSCPASFLSAGKLSLSLAVSQGKRGGHPTEAEAEADGEPGGRGIRHFVDVDGVAEAVDVLRGSGLTEGSDALLCEGCLFLLRVQSKDGQFPVVFQGEETAQSAFGDDPKGKKKGYYDRIHATWVATQALRDRDYKIERKGNVRWKEWITRLLKEVEFNNLEYEPKWKCDLNPKGITFRV</sequence>
<feature type="compositionally biased region" description="Basic and acidic residues" evidence="1">
    <location>
        <begin position="133"/>
        <end position="148"/>
    </location>
</feature>
<feature type="region of interest" description="Disordered" evidence="1">
    <location>
        <begin position="114"/>
        <end position="166"/>
    </location>
</feature>